<sequence length="59" mass="6696">MNLGNPDPSVNTTLHVIRGQEDDMDLGLELELNKVETICQTAQIEISIKSRQRLPFFEP</sequence>
<evidence type="ECO:0000313" key="1">
    <source>
        <dbReference type="EnsemblPlants" id="MELO3C030363.2.1"/>
    </source>
</evidence>
<organism evidence="1">
    <name type="scientific">Cucumis melo</name>
    <name type="common">Muskmelon</name>
    <dbReference type="NCBI Taxonomy" id="3656"/>
    <lineage>
        <taxon>Eukaryota</taxon>
        <taxon>Viridiplantae</taxon>
        <taxon>Streptophyta</taxon>
        <taxon>Embryophyta</taxon>
        <taxon>Tracheophyta</taxon>
        <taxon>Spermatophyta</taxon>
        <taxon>Magnoliopsida</taxon>
        <taxon>eudicotyledons</taxon>
        <taxon>Gunneridae</taxon>
        <taxon>Pentapetalae</taxon>
        <taxon>rosids</taxon>
        <taxon>fabids</taxon>
        <taxon>Cucurbitales</taxon>
        <taxon>Cucurbitaceae</taxon>
        <taxon>Benincaseae</taxon>
        <taxon>Cucumis</taxon>
    </lineage>
</organism>
<reference evidence="1" key="1">
    <citation type="submission" date="2023-03" db="UniProtKB">
        <authorList>
            <consortium name="EnsemblPlants"/>
        </authorList>
    </citation>
    <scope>IDENTIFICATION</scope>
</reference>
<protein>
    <submittedName>
        <fullName evidence="1">Uncharacterized protein</fullName>
    </submittedName>
</protein>
<dbReference type="Gramene" id="MELO3C030363.2.1">
    <property type="protein sequence ID" value="MELO3C030363.2.1"/>
    <property type="gene ID" value="MELO3C030363.2"/>
</dbReference>
<accession>A0A9I9E8R4</accession>
<proteinExistence type="predicted"/>
<dbReference type="EnsemblPlants" id="MELO3C030363.2.1">
    <property type="protein sequence ID" value="MELO3C030363.2.1"/>
    <property type="gene ID" value="MELO3C030363.2"/>
</dbReference>
<name>A0A9I9E8R4_CUCME</name>
<dbReference type="AlphaFoldDB" id="A0A9I9E8R4"/>